<evidence type="ECO:0000313" key="1">
    <source>
        <dbReference type="EMBL" id="VYU14862.1"/>
    </source>
</evidence>
<organism evidence="1">
    <name type="scientific">Streptococcus salivarius</name>
    <dbReference type="NCBI Taxonomy" id="1304"/>
    <lineage>
        <taxon>Bacteria</taxon>
        <taxon>Bacillati</taxon>
        <taxon>Bacillota</taxon>
        <taxon>Bacilli</taxon>
        <taxon>Lactobacillales</taxon>
        <taxon>Streptococcaceae</taxon>
        <taxon>Streptococcus</taxon>
    </lineage>
</organism>
<proteinExistence type="predicted"/>
<dbReference type="EMBL" id="CACRUJ010000006">
    <property type="protein sequence ID" value="VYU14862.1"/>
    <property type="molecule type" value="Genomic_DNA"/>
</dbReference>
<dbReference type="RefSeq" id="WP_156685340.1">
    <property type="nucleotide sequence ID" value="NZ_CACRUJ010000006.1"/>
</dbReference>
<name>A0A6N3CFT0_STRSL</name>
<protein>
    <submittedName>
        <fullName evidence="1">Uncharacterized protein</fullName>
    </submittedName>
</protein>
<sequence>MKTLDVESVKTLIQSRLSKTEKLLSCSQAHGTESIYVAITKDTYYYKIFRLSGHQASQSFGQETVSNRHSDFWLKSSISNLLYREGNWYYFDQSQYLALRLLQSLQSEGVHVRLYKPKDPKFYIFVPDSKKGSGLKYQFNQTYQKTLKKLLRGGLLACHQRKLVYLTKAAYAYLEVMRKDNDFQNAWQQLSKSAHLEKLPEHNTYISQVTYRLSKQELHYQLSGQSIEPPKIYGANAQRSIFKRLRNHLIYSIKAFLKKKVGQVLPCLKQTFSSKVKRLEAPQAVSLERKNPINILSKSKLNNERDSIKQAWEANINHRSNENIKGLVTSDTLDKLAQFRQTLSEG</sequence>
<dbReference type="AlphaFoldDB" id="A0A6N3CFT0"/>
<gene>
    <name evidence="1" type="ORF">SSLFYP6_01676</name>
</gene>
<accession>A0A6N3CFT0</accession>
<reference evidence="1" key="1">
    <citation type="submission" date="2019-11" db="EMBL/GenBank/DDBJ databases">
        <authorList>
            <person name="Feng L."/>
        </authorList>
    </citation>
    <scope>NUCLEOTIDE SEQUENCE</scope>
    <source>
        <strain evidence="1">SSalivariusLFYP6</strain>
    </source>
</reference>